<name>A0A6C7HRG5_SALEP</name>
<dbReference type="Proteomes" id="UP000000613">
    <property type="component" value="Chromosome"/>
</dbReference>
<gene>
    <name evidence="1" type="ordered locus">SEN1946</name>
</gene>
<dbReference type="EMBL" id="AM933172">
    <property type="protein sequence ID" value="CAR33529.1"/>
    <property type="molecule type" value="Genomic_DNA"/>
</dbReference>
<reference evidence="1 2" key="1">
    <citation type="journal article" date="2008" name="Genome Res.">
        <title>Comparative genome analysis of Salmonella enteritidis PT4 and Salmonella gallinarum 287/91 provides insights into evolutionary and host adaptation pathways.</title>
        <authorList>
            <person name="Thomson N.R."/>
            <person name="Clayton D.J."/>
            <person name="Windhorst D."/>
            <person name="Vernikos G."/>
            <person name="Davidson S."/>
            <person name="Churcher C."/>
            <person name="Quail M.A."/>
            <person name="Stevens M."/>
            <person name="Jones M.A."/>
            <person name="Watson M."/>
            <person name="Barron A."/>
            <person name="Layton A."/>
            <person name="Pickard D."/>
            <person name="Kingsley R.A."/>
            <person name="Bignell A."/>
            <person name="Clark L."/>
            <person name="Harris B."/>
            <person name="Ormond D."/>
            <person name="Abdellah Z."/>
            <person name="Brooks K."/>
            <person name="Cherevach I."/>
            <person name="Chillingworth T."/>
            <person name="Woodward J."/>
            <person name="Norberczak H."/>
            <person name="Lord A."/>
            <person name="Arrowsmith C."/>
            <person name="Jagels K."/>
            <person name="Moule S."/>
            <person name="Mungall K."/>
            <person name="Sanders M."/>
            <person name="Whitehead S."/>
            <person name="Chabalgoity J.A."/>
            <person name="Maskell D."/>
            <person name="Humphrey T."/>
            <person name="Roberts M."/>
            <person name="Barrow P.A."/>
            <person name="Dougan G."/>
            <person name="Parkhill J."/>
        </authorList>
    </citation>
    <scope>NUCLEOTIDE SEQUENCE [LARGE SCALE GENOMIC DNA]</scope>
    <source>
        <strain evidence="1 2">P125109</strain>
    </source>
</reference>
<evidence type="ECO:0000313" key="2">
    <source>
        <dbReference type="Proteomes" id="UP000000613"/>
    </source>
</evidence>
<organism evidence="1 2">
    <name type="scientific">Salmonella enteritidis PT4 (strain P125109)</name>
    <dbReference type="NCBI Taxonomy" id="550537"/>
    <lineage>
        <taxon>Bacteria</taxon>
        <taxon>Pseudomonadati</taxon>
        <taxon>Pseudomonadota</taxon>
        <taxon>Gammaproteobacteria</taxon>
        <taxon>Enterobacterales</taxon>
        <taxon>Enterobacteriaceae</taxon>
        <taxon>Salmonella</taxon>
    </lineage>
</organism>
<accession>A0A6C7HRG5</accession>
<sequence length="363" mass="40274">MHISKNMDKILPTMGFVCLSLISLKNPPPSGFFICDHFIFCLAKLLYGQELKLSGDIVLSNNERWVSFFDFAFTPTHAAAPSIPIEDILKKLKVLVSSGSAVKLYNHRSRALRISEMKYSIGDSQATLLIQLCDKNGSDPVFGELTTGNLRVEPKLAGEGIAVSCHIVISTDVVKNTADHHKTLVESVPGISKSVLEPFLNAMLREAFAGCEFKNPATKGMCQHRPKLEIYSHGSQTLMDALKGAKIHNVKLVSTRRKGGLDQTAYTELSERSVKYKIIRQPPLKDKERLLEILRKKGQQSGYTKVSISYSKDGKQASLDLDRNEDAATKLFTKSERVILGNLINQCESTVHLQLETKMIGLL</sequence>
<proteinExistence type="predicted"/>
<dbReference type="AlphaFoldDB" id="A0A6C7HRG5"/>
<evidence type="ECO:0000313" key="1">
    <source>
        <dbReference type="EMBL" id="CAR33529.1"/>
    </source>
</evidence>
<dbReference type="KEGG" id="set:SEN1946"/>
<protein>
    <submittedName>
        <fullName evidence="1">Exported phage protein</fullName>
    </submittedName>
</protein>